<dbReference type="Proteomes" id="UP001595378">
    <property type="component" value="Unassembled WGS sequence"/>
</dbReference>
<evidence type="ECO:0000259" key="2">
    <source>
        <dbReference type="SMART" id="SM00849"/>
    </source>
</evidence>
<dbReference type="PANTHER" id="PTHR42951">
    <property type="entry name" value="METALLO-BETA-LACTAMASE DOMAIN-CONTAINING"/>
    <property type="match status" value="1"/>
</dbReference>
<comment type="caution">
    <text evidence="3">The sequence shown here is derived from an EMBL/GenBank/DDBJ whole genome shotgun (WGS) entry which is preliminary data.</text>
</comment>
<dbReference type="PANTHER" id="PTHR42951:SF17">
    <property type="entry name" value="METALLO-BETA-LACTAMASE DOMAIN-CONTAINING PROTEIN"/>
    <property type="match status" value="1"/>
</dbReference>
<dbReference type="RefSeq" id="WP_336917510.1">
    <property type="nucleotide sequence ID" value="NZ_JBANRN010000001.1"/>
</dbReference>
<dbReference type="Pfam" id="PF00753">
    <property type="entry name" value="Lactamase_B"/>
    <property type="match status" value="1"/>
</dbReference>
<evidence type="ECO:0000256" key="1">
    <source>
        <dbReference type="SAM" id="SignalP"/>
    </source>
</evidence>
<feature type="domain" description="Metallo-beta-lactamase" evidence="2">
    <location>
        <begin position="77"/>
        <end position="267"/>
    </location>
</feature>
<protein>
    <submittedName>
        <fullName evidence="3">Subclass B3 metallo-beta-lactamase</fullName>
        <ecNumber evidence="3">3.5.2.6</ecNumber>
    </submittedName>
</protein>
<keyword evidence="3" id="KW-0378">Hydrolase</keyword>
<name>A0ABV7EBQ6_9SPHN</name>
<accession>A0ABV7EBQ6</accession>
<evidence type="ECO:0000313" key="4">
    <source>
        <dbReference type="Proteomes" id="UP001595378"/>
    </source>
</evidence>
<dbReference type="PROSITE" id="PS51257">
    <property type="entry name" value="PROKAR_LIPOPROTEIN"/>
    <property type="match status" value="1"/>
</dbReference>
<gene>
    <name evidence="3" type="primary">bla</name>
    <name evidence="3" type="ORF">ACFODK_00050</name>
</gene>
<feature type="chain" id="PRO_5045652067" evidence="1">
    <location>
        <begin position="27"/>
        <end position="310"/>
    </location>
</feature>
<dbReference type="SMART" id="SM00849">
    <property type="entry name" value="Lactamase_B"/>
    <property type="match status" value="1"/>
</dbReference>
<feature type="signal peptide" evidence="1">
    <location>
        <begin position="1"/>
        <end position="26"/>
    </location>
</feature>
<keyword evidence="1" id="KW-0732">Signal</keyword>
<organism evidence="3 4">
    <name type="scientific">Alteraurantiacibacter lauratis</name>
    <dbReference type="NCBI Taxonomy" id="2054627"/>
    <lineage>
        <taxon>Bacteria</taxon>
        <taxon>Pseudomonadati</taxon>
        <taxon>Pseudomonadota</taxon>
        <taxon>Alphaproteobacteria</taxon>
        <taxon>Sphingomonadales</taxon>
        <taxon>Erythrobacteraceae</taxon>
        <taxon>Alteraurantiacibacter</taxon>
    </lineage>
</organism>
<proteinExistence type="predicted"/>
<dbReference type="NCBIfam" id="NF033105">
    <property type="entry name" value="bla_subclass_B3"/>
    <property type="match status" value="1"/>
</dbReference>
<reference evidence="4" key="1">
    <citation type="journal article" date="2019" name="Int. J. Syst. Evol. Microbiol.">
        <title>The Global Catalogue of Microorganisms (GCM) 10K type strain sequencing project: providing services to taxonomists for standard genome sequencing and annotation.</title>
        <authorList>
            <consortium name="The Broad Institute Genomics Platform"/>
            <consortium name="The Broad Institute Genome Sequencing Center for Infectious Disease"/>
            <person name="Wu L."/>
            <person name="Ma J."/>
        </authorList>
    </citation>
    <scope>NUCLEOTIDE SEQUENCE [LARGE SCALE GENOMIC DNA]</scope>
    <source>
        <strain evidence="4">KCTC 52606</strain>
    </source>
</reference>
<dbReference type="EC" id="3.5.2.6" evidence="3"/>
<dbReference type="InterPro" id="IPR001279">
    <property type="entry name" value="Metallo-B-lactamas"/>
</dbReference>
<dbReference type="InterPro" id="IPR050855">
    <property type="entry name" value="NDM-1-like"/>
</dbReference>
<dbReference type="GO" id="GO:0008800">
    <property type="term" value="F:beta-lactamase activity"/>
    <property type="evidence" value="ECO:0007669"/>
    <property type="project" value="UniProtKB-EC"/>
</dbReference>
<dbReference type="SUPFAM" id="SSF56281">
    <property type="entry name" value="Metallo-hydrolase/oxidoreductase"/>
    <property type="match status" value="1"/>
</dbReference>
<dbReference type="NCBIfam" id="NF012229">
    <property type="entry name" value="bla_class_B_core"/>
    <property type="match status" value="1"/>
</dbReference>
<keyword evidence="4" id="KW-1185">Reference proteome</keyword>
<dbReference type="EMBL" id="JBHRSU010000001">
    <property type="protein sequence ID" value="MFC3099284.1"/>
    <property type="molecule type" value="Genomic_DNA"/>
</dbReference>
<dbReference type="InterPro" id="IPR036866">
    <property type="entry name" value="RibonucZ/Hydroxyglut_hydro"/>
</dbReference>
<sequence length="310" mass="32129">MTTPFTKFTAIPALAMSLSACNGAEAVPSPGITLPAASDARAEGAALAAACEGREEWDDAAPPARIHGTTYYVGTCGIAALLIAGEDGHILIDAAVEEAVPGILANIRALGFDPRDIRHILYTHEHYDHMGGLAAMAQATGANVWSAAVAKDVLEAGTVDAGEPQFGLIDGAPPVRVTHTFAPGQVIAAGNVAVTAVPTPGHTAGGTSWTWQSCEGGECATIAYVDSLSAVSREGYRFSDNPERVAPFRTTFATVAQMPCDIMVTPHPSFSNLFARMSGAAPLLNPSACRDLATMMEARLDARLAQEAAQ</sequence>
<evidence type="ECO:0000313" key="3">
    <source>
        <dbReference type="EMBL" id="MFC3099284.1"/>
    </source>
</evidence>
<dbReference type="Gene3D" id="3.60.15.10">
    <property type="entry name" value="Ribonuclease Z/Hydroxyacylglutathione hydrolase-like"/>
    <property type="match status" value="1"/>
</dbReference>